<evidence type="ECO:0000256" key="2">
    <source>
        <dbReference type="ARBA" id="ARBA00023125"/>
    </source>
</evidence>
<gene>
    <name evidence="6" type="ORF">FK531_17175</name>
</gene>
<dbReference type="InterPro" id="IPR009057">
    <property type="entry name" value="Homeodomain-like_sf"/>
</dbReference>
<evidence type="ECO:0000256" key="3">
    <source>
        <dbReference type="ARBA" id="ARBA00023163"/>
    </source>
</evidence>
<dbReference type="Gene3D" id="1.10.357.10">
    <property type="entry name" value="Tetracycline Repressor, domain 2"/>
    <property type="match status" value="1"/>
</dbReference>
<dbReference type="EMBL" id="VIGH01000008">
    <property type="protein sequence ID" value="TQF66261.1"/>
    <property type="molecule type" value="Genomic_DNA"/>
</dbReference>
<evidence type="ECO:0000256" key="4">
    <source>
        <dbReference type="PROSITE-ProRule" id="PRU00335"/>
    </source>
</evidence>
<evidence type="ECO:0000313" key="6">
    <source>
        <dbReference type="EMBL" id="TQF66261.1"/>
    </source>
</evidence>
<dbReference type="OrthoDB" id="4371863at2"/>
<dbReference type="PRINTS" id="PR00455">
    <property type="entry name" value="HTHTETR"/>
</dbReference>
<keyword evidence="1" id="KW-0805">Transcription regulation</keyword>
<sequence length="183" mass="19510">MRSHGKILDATLGLIGSGGFEAVSIASAAHAAGVTRQTVYSIFGSREELVSQAMAGHMTEVARGLQAGLAAARNPCEYVVELIVACRSSVRTDPVLITLLRSESSNPLFDSGAVGRAKAVARTLLAPLVELYPEVRPRFDDIVEISVHLGLSAVLFDDDALRSDDDLRAFLTRWLAPAMPPLP</sequence>
<keyword evidence="7" id="KW-1185">Reference proteome</keyword>
<evidence type="ECO:0000313" key="7">
    <source>
        <dbReference type="Proteomes" id="UP000316256"/>
    </source>
</evidence>
<dbReference type="PANTHER" id="PTHR30055:SF234">
    <property type="entry name" value="HTH-TYPE TRANSCRIPTIONAL REGULATOR BETI"/>
    <property type="match status" value="1"/>
</dbReference>
<dbReference type="InterPro" id="IPR001647">
    <property type="entry name" value="HTH_TetR"/>
</dbReference>
<feature type="DNA-binding region" description="H-T-H motif" evidence="4">
    <location>
        <begin position="24"/>
        <end position="43"/>
    </location>
</feature>
<dbReference type="Pfam" id="PF00440">
    <property type="entry name" value="TetR_N"/>
    <property type="match status" value="1"/>
</dbReference>
<keyword evidence="2 4" id="KW-0238">DNA-binding</keyword>
<reference evidence="6 7" key="1">
    <citation type="submission" date="2019-06" db="EMBL/GenBank/DDBJ databases">
        <title>Rhodococcus spaelei sp. nov., isolated from a cave.</title>
        <authorList>
            <person name="Lee S.D."/>
        </authorList>
    </citation>
    <scope>NUCLEOTIDE SEQUENCE [LARGE SCALE GENOMIC DNA]</scope>
    <source>
        <strain evidence="6 7">C9-5</strain>
    </source>
</reference>
<dbReference type="AlphaFoldDB" id="A0A541B1S4"/>
<dbReference type="InterPro" id="IPR050109">
    <property type="entry name" value="HTH-type_TetR-like_transc_reg"/>
</dbReference>
<comment type="caution">
    <text evidence="6">The sequence shown here is derived from an EMBL/GenBank/DDBJ whole genome shotgun (WGS) entry which is preliminary data.</text>
</comment>
<dbReference type="PANTHER" id="PTHR30055">
    <property type="entry name" value="HTH-TYPE TRANSCRIPTIONAL REGULATOR RUTR"/>
    <property type="match status" value="1"/>
</dbReference>
<evidence type="ECO:0000259" key="5">
    <source>
        <dbReference type="PROSITE" id="PS50977"/>
    </source>
</evidence>
<dbReference type="Proteomes" id="UP000316256">
    <property type="component" value="Unassembled WGS sequence"/>
</dbReference>
<dbReference type="GO" id="GO:0003700">
    <property type="term" value="F:DNA-binding transcription factor activity"/>
    <property type="evidence" value="ECO:0007669"/>
    <property type="project" value="TreeGrafter"/>
</dbReference>
<dbReference type="SUPFAM" id="SSF46689">
    <property type="entry name" value="Homeodomain-like"/>
    <property type="match status" value="1"/>
</dbReference>
<feature type="domain" description="HTH tetR-type" evidence="5">
    <location>
        <begin position="1"/>
        <end position="61"/>
    </location>
</feature>
<keyword evidence="3" id="KW-0804">Transcription</keyword>
<dbReference type="RefSeq" id="WP_142101497.1">
    <property type="nucleotide sequence ID" value="NZ_VIGH01000008.1"/>
</dbReference>
<evidence type="ECO:0000256" key="1">
    <source>
        <dbReference type="ARBA" id="ARBA00023015"/>
    </source>
</evidence>
<organism evidence="6 7">
    <name type="scientific">Rhodococcus spelaei</name>
    <dbReference type="NCBI Taxonomy" id="2546320"/>
    <lineage>
        <taxon>Bacteria</taxon>
        <taxon>Bacillati</taxon>
        <taxon>Actinomycetota</taxon>
        <taxon>Actinomycetes</taxon>
        <taxon>Mycobacteriales</taxon>
        <taxon>Nocardiaceae</taxon>
        <taxon>Rhodococcus</taxon>
    </lineage>
</organism>
<protein>
    <submittedName>
        <fullName evidence="6">TetR/AcrR family transcriptional regulator</fullName>
    </submittedName>
</protein>
<name>A0A541B1S4_9NOCA</name>
<accession>A0A541B1S4</accession>
<proteinExistence type="predicted"/>
<dbReference type="PROSITE" id="PS50977">
    <property type="entry name" value="HTH_TETR_2"/>
    <property type="match status" value="1"/>
</dbReference>
<dbReference type="GO" id="GO:0000976">
    <property type="term" value="F:transcription cis-regulatory region binding"/>
    <property type="evidence" value="ECO:0007669"/>
    <property type="project" value="TreeGrafter"/>
</dbReference>